<dbReference type="EMBL" id="CP000631">
    <property type="protein sequence ID" value="ACM31436.1"/>
    <property type="molecule type" value="Genomic_DNA"/>
</dbReference>
<dbReference type="InterPro" id="IPR052032">
    <property type="entry name" value="ATP-dep_AA_Ligase"/>
</dbReference>
<geneLocation type="plasmid" evidence="6 7">
    <name>pAtK84c</name>
</geneLocation>
<dbReference type="RefSeq" id="WP_012653426.1">
    <property type="nucleotide sequence ID" value="NC_011987.1"/>
</dbReference>
<dbReference type="InterPro" id="IPR011761">
    <property type="entry name" value="ATP-grasp"/>
</dbReference>
<evidence type="ECO:0000256" key="4">
    <source>
        <dbReference type="PROSITE-ProRule" id="PRU00409"/>
    </source>
</evidence>
<sequence length="419" mass="46589">MTKDTVVIVDSYLPTNKGRGSLLDSFTNAGVNCVRVQSSPELPIVFRSSLKLDGYIENITHTGNVDATVESISRYSPVAVIPGSEVGVEFADFLSERLNLPSNGTAKSPARRDKFIMIETIRAAGIKAAAQIRIEDENHLREWHGKLGQRVVLKPIRGGNGGGIRFCDTVEQSVKAYQELINTGNVYTPQNDAIVAQEYLFGTEYMVNTVSCDGKHHVCDIWQTNRLSANEVLDLCGSISILPRERDPADALVKYAYEALDALDIRNGPAHLEMKMTPTGPCLIEVGARTAGGDIQHHARLCTGESQLEWTVDAYLHRDRFKRRADEPYKVLSYFTSVALISPHSGILNRYVGLDEIARLESIHEVRQLVQPGEQLSRTIDDLTYPVIATLMHPLEEIVRRDAETIRYLDGTAFYLFEG</sequence>
<dbReference type="Proteomes" id="UP000001600">
    <property type="component" value="Plasmid pAtK84c"/>
</dbReference>
<evidence type="ECO:0000256" key="1">
    <source>
        <dbReference type="ARBA" id="ARBA00022598"/>
    </source>
</evidence>
<dbReference type="PANTHER" id="PTHR43585:SF2">
    <property type="entry name" value="ATP-GRASP ENZYME FSQD"/>
    <property type="match status" value="1"/>
</dbReference>
<evidence type="ECO:0000313" key="6">
    <source>
        <dbReference type="EMBL" id="ACM31436.1"/>
    </source>
</evidence>
<keyword evidence="2 4" id="KW-0547">Nucleotide-binding</keyword>
<name>B9JQL7_RHIR8</name>
<evidence type="ECO:0000259" key="5">
    <source>
        <dbReference type="PROSITE" id="PS50975"/>
    </source>
</evidence>
<dbReference type="Pfam" id="PF13535">
    <property type="entry name" value="ATP-grasp_4"/>
    <property type="match status" value="1"/>
</dbReference>
<proteinExistence type="predicted"/>
<dbReference type="GO" id="GO:0016874">
    <property type="term" value="F:ligase activity"/>
    <property type="evidence" value="ECO:0007669"/>
    <property type="project" value="UniProtKB-KW"/>
</dbReference>
<dbReference type="PANTHER" id="PTHR43585">
    <property type="entry name" value="FUMIPYRROLE BIOSYNTHESIS PROTEIN C"/>
    <property type="match status" value="1"/>
</dbReference>
<dbReference type="HOGENOM" id="CLU_029016_3_1_5"/>
<evidence type="ECO:0000256" key="2">
    <source>
        <dbReference type="ARBA" id="ARBA00022741"/>
    </source>
</evidence>
<keyword evidence="6" id="KW-0614">Plasmid</keyword>
<dbReference type="GO" id="GO:0005524">
    <property type="term" value="F:ATP binding"/>
    <property type="evidence" value="ECO:0007669"/>
    <property type="project" value="UniProtKB-UniRule"/>
</dbReference>
<dbReference type="NCBIfam" id="NF005543">
    <property type="entry name" value="PRK07206.1"/>
    <property type="match status" value="1"/>
</dbReference>
<keyword evidence="1" id="KW-0436">Ligase</keyword>
<dbReference type="PROSITE" id="PS50975">
    <property type="entry name" value="ATP_GRASP"/>
    <property type="match status" value="1"/>
</dbReference>
<protein>
    <submittedName>
        <fullName evidence="6">Biotin carboxylase</fullName>
    </submittedName>
</protein>
<keyword evidence="3 4" id="KW-0067">ATP-binding</keyword>
<accession>B9JQL7</accession>
<gene>
    <name evidence="6" type="ordered locus">Arad_12481</name>
</gene>
<evidence type="ECO:0000313" key="7">
    <source>
        <dbReference type="Proteomes" id="UP000001600"/>
    </source>
</evidence>
<dbReference type="SUPFAM" id="SSF56059">
    <property type="entry name" value="Glutathione synthetase ATP-binding domain-like"/>
    <property type="match status" value="1"/>
</dbReference>
<feature type="domain" description="ATP-grasp" evidence="5">
    <location>
        <begin position="118"/>
        <end position="316"/>
    </location>
</feature>
<dbReference type="AlphaFoldDB" id="B9JQL7"/>
<evidence type="ECO:0000256" key="3">
    <source>
        <dbReference type="ARBA" id="ARBA00022840"/>
    </source>
</evidence>
<dbReference type="KEGG" id="ara:Arad_12481"/>
<dbReference type="GO" id="GO:0046872">
    <property type="term" value="F:metal ion binding"/>
    <property type="evidence" value="ECO:0007669"/>
    <property type="project" value="InterPro"/>
</dbReference>
<reference evidence="6 7" key="1">
    <citation type="journal article" date="2009" name="J. Bacteriol.">
        <title>Genome sequences of three Agrobacterium biovars help elucidate the evolution of multichromosome genomes in bacteria.</title>
        <authorList>
            <person name="Slater S.C."/>
            <person name="Goldman B.S."/>
            <person name="Goodner B."/>
            <person name="Setubal J.C."/>
            <person name="Farrand S.K."/>
            <person name="Nester E.W."/>
            <person name="Burr T.J."/>
            <person name="Banta L."/>
            <person name="Dickerman A.W."/>
            <person name="Paulsen I."/>
            <person name="Otten L."/>
            <person name="Suen G."/>
            <person name="Welch R."/>
            <person name="Almeida N.F."/>
            <person name="Arnold F."/>
            <person name="Burton O.T."/>
            <person name="Du Z."/>
            <person name="Ewing A."/>
            <person name="Godsy E."/>
            <person name="Heisel S."/>
            <person name="Houmiel K.L."/>
            <person name="Jhaveri J."/>
            <person name="Lu J."/>
            <person name="Miller N.M."/>
            <person name="Norton S."/>
            <person name="Chen Q."/>
            <person name="Phoolcharoen W."/>
            <person name="Ohlin V."/>
            <person name="Ondrusek D."/>
            <person name="Pride N."/>
            <person name="Stricklin S.L."/>
            <person name="Sun J."/>
            <person name="Wheeler C."/>
            <person name="Wilson L."/>
            <person name="Zhu H."/>
            <person name="Wood D.W."/>
        </authorList>
    </citation>
    <scope>NUCLEOTIDE SEQUENCE [LARGE SCALE GENOMIC DNA]</scope>
    <source>
        <strain evidence="7">K84 / ATCC BAA-868</strain>
        <plasmid evidence="6 7">pAtK84c</plasmid>
    </source>
</reference>
<dbReference type="Gene3D" id="3.30.470.20">
    <property type="entry name" value="ATP-grasp fold, B domain"/>
    <property type="match status" value="1"/>
</dbReference>
<organism evidence="6 7">
    <name type="scientific">Rhizobium rhizogenes (strain K84 / ATCC BAA-868)</name>
    <name type="common">Agrobacterium radiobacter</name>
    <dbReference type="NCBI Taxonomy" id="311403"/>
    <lineage>
        <taxon>Bacteria</taxon>
        <taxon>Pseudomonadati</taxon>
        <taxon>Pseudomonadota</taxon>
        <taxon>Alphaproteobacteria</taxon>
        <taxon>Hyphomicrobiales</taxon>
        <taxon>Rhizobiaceae</taxon>
        <taxon>Rhizobium/Agrobacterium group</taxon>
        <taxon>Rhizobium</taxon>
    </lineage>
</organism>